<protein>
    <recommendedName>
        <fullName evidence="4">chitinase</fullName>
        <ecNumber evidence="4">3.2.1.14</ecNumber>
    </recommendedName>
</protein>
<evidence type="ECO:0000256" key="5">
    <source>
        <dbReference type="ARBA" id="ARBA00022525"/>
    </source>
</evidence>
<name>A0A804KFI5_MUSAM</name>
<dbReference type="PANTHER" id="PTHR45708:SF22">
    <property type="entry name" value="ACIDIC ENDOCHITINASE"/>
    <property type="match status" value="1"/>
</dbReference>
<dbReference type="GO" id="GO:0005576">
    <property type="term" value="C:extracellular region"/>
    <property type="evidence" value="ECO:0000318"/>
    <property type="project" value="GO_Central"/>
</dbReference>
<feature type="compositionally biased region" description="Basic and acidic residues" evidence="12">
    <location>
        <begin position="1"/>
        <end position="10"/>
    </location>
</feature>
<dbReference type="InterPro" id="IPR017853">
    <property type="entry name" value="GH"/>
</dbReference>
<feature type="region of interest" description="Disordered" evidence="12">
    <location>
        <begin position="1"/>
        <end position="21"/>
    </location>
</feature>
<evidence type="ECO:0000259" key="13">
    <source>
        <dbReference type="PROSITE" id="PS51910"/>
    </source>
</evidence>
<dbReference type="InParanoid" id="A0A804KFI5"/>
<dbReference type="Proteomes" id="UP000012960">
    <property type="component" value="Unplaced"/>
</dbReference>
<evidence type="ECO:0000256" key="2">
    <source>
        <dbReference type="ARBA" id="ARBA00004613"/>
    </source>
</evidence>
<comment type="similarity">
    <text evidence="3">Belongs to the glycosyl hydrolase 18 family. Chitinase class II subfamily.</text>
</comment>
<dbReference type="InterPro" id="IPR050542">
    <property type="entry name" value="Glycosyl_Hydrlase18_Chitinase"/>
</dbReference>
<dbReference type="SUPFAM" id="SSF51445">
    <property type="entry name" value="(Trans)glycosidases"/>
    <property type="match status" value="1"/>
</dbReference>
<evidence type="ECO:0000313" key="16">
    <source>
        <dbReference type="Proteomes" id="UP000012960"/>
    </source>
</evidence>
<dbReference type="EnsemblPlants" id="Ma09_t03510.1">
    <property type="protein sequence ID" value="Ma09_p03510.1"/>
    <property type="gene ID" value="Ma09_g03510"/>
</dbReference>
<dbReference type="GO" id="GO:0008843">
    <property type="term" value="F:endochitinase activity"/>
    <property type="evidence" value="ECO:0007669"/>
    <property type="project" value="UniProtKB-EC"/>
</dbReference>
<dbReference type="EMBL" id="HG996474">
    <property type="protein sequence ID" value="CAG1834091.1"/>
    <property type="molecule type" value="Genomic_DNA"/>
</dbReference>
<reference evidence="15" key="2">
    <citation type="submission" date="2021-05" db="UniProtKB">
        <authorList>
            <consortium name="EnsemblPlants"/>
        </authorList>
    </citation>
    <scope>IDENTIFICATION</scope>
    <source>
        <strain evidence="15">subsp. malaccensis</strain>
    </source>
</reference>
<dbReference type="PROSITE" id="PS51910">
    <property type="entry name" value="GH18_2"/>
    <property type="match status" value="1"/>
</dbReference>
<comment type="subcellular location">
    <subcellularLocation>
        <location evidence="2">Secreted</location>
    </subcellularLocation>
</comment>
<keyword evidence="6" id="KW-0732">Signal</keyword>
<dbReference type="InterPro" id="IPR045321">
    <property type="entry name" value="Cts1-like"/>
</dbReference>
<evidence type="ECO:0000256" key="3">
    <source>
        <dbReference type="ARBA" id="ARBA00009121"/>
    </source>
</evidence>
<evidence type="ECO:0000256" key="8">
    <source>
        <dbReference type="ARBA" id="ARBA00023024"/>
    </source>
</evidence>
<evidence type="ECO:0000256" key="9">
    <source>
        <dbReference type="ARBA" id="ARBA00023157"/>
    </source>
</evidence>
<reference evidence="14" key="1">
    <citation type="submission" date="2021-03" db="EMBL/GenBank/DDBJ databases">
        <authorList>
            <consortium name="Genoscope - CEA"/>
            <person name="William W."/>
        </authorList>
    </citation>
    <scope>NUCLEOTIDE SEQUENCE</scope>
    <source>
        <strain evidence="14">Doubled-haploid Pahang</strain>
    </source>
</reference>
<evidence type="ECO:0000256" key="12">
    <source>
        <dbReference type="SAM" id="MobiDB-lite"/>
    </source>
</evidence>
<keyword evidence="11" id="KW-0624">Polysaccharide degradation</keyword>
<evidence type="ECO:0000313" key="15">
    <source>
        <dbReference type="EnsemblPlants" id="Ma09_p03510.1"/>
    </source>
</evidence>
<dbReference type="EC" id="3.2.1.14" evidence="4"/>
<gene>
    <name evidence="14" type="ORF">GSMUA_221960.1</name>
</gene>
<accession>A0A804KFI5</accession>
<dbReference type="GO" id="GO:0000272">
    <property type="term" value="P:polysaccharide catabolic process"/>
    <property type="evidence" value="ECO:0007669"/>
    <property type="project" value="UniProtKB-KW"/>
</dbReference>
<dbReference type="GO" id="GO:0050832">
    <property type="term" value="P:defense response to fungus"/>
    <property type="evidence" value="ECO:0000318"/>
    <property type="project" value="GO_Central"/>
</dbReference>
<dbReference type="SMR" id="A0A804KFI5"/>
<keyword evidence="16" id="KW-1185">Reference proteome</keyword>
<dbReference type="CDD" id="cd02877">
    <property type="entry name" value="GH18_hevamine_XipI_class_III"/>
    <property type="match status" value="1"/>
</dbReference>
<dbReference type="InterPro" id="IPR001223">
    <property type="entry name" value="Glyco_hydro18_cat"/>
</dbReference>
<dbReference type="Gene3D" id="3.20.20.80">
    <property type="entry name" value="Glycosidases"/>
    <property type="match status" value="1"/>
</dbReference>
<evidence type="ECO:0000256" key="11">
    <source>
        <dbReference type="ARBA" id="ARBA00023326"/>
    </source>
</evidence>
<dbReference type="GO" id="GO:0006032">
    <property type="term" value="P:chitin catabolic process"/>
    <property type="evidence" value="ECO:0007669"/>
    <property type="project" value="UniProtKB-KW"/>
</dbReference>
<dbReference type="Gramene" id="Ma09_t03510.1">
    <property type="protein sequence ID" value="Ma09_p03510.1"/>
    <property type="gene ID" value="Ma09_g03510"/>
</dbReference>
<proteinExistence type="inferred from homology"/>
<evidence type="ECO:0000256" key="1">
    <source>
        <dbReference type="ARBA" id="ARBA00000822"/>
    </source>
</evidence>
<evidence type="ECO:0000256" key="10">
    <source>
        <dbReference type="ARBA" id="ARBA00023277"/>
    </source>
</evidence>
<dbReference type="Pfam" id="PF00704">
    <property type="entry name" value="Glyco_hydro_18"/>
    <property type="match status" value="1"/>
</dbReference>
<evidence type="ECO:0000313" key="14">
    <source>
        <dbReference type="EMBL" id="CAG1834091.1"/>
    </source>
</evidence>
<keyword evidence="10" id="KW-0119">Carbohydrate metabolism</keyword>
<keyword evidence="8" id="KW-0146">Chitin degradation</keyword>
<dbReference type="FunFam" id="3.20.20.80:FF:000015">
    <property type="entry name" value="Acidic endochitinase SE2"/>
    <property type="match status" value="1"/>
</dbReference>
<dbReference type="OrthoDB" id="6020543at2759"/>
<evidence type="ECO:0000256" key="6">
    <source>
        <dbReference type="ARBA" id="ARBA00022729"/>
    </source>
</evidence>
<dbReference type="OMA" id="SQIARCK"/>
<keyword evidence="5" id="KW-0964">Secreted</keyword>
<evidence type="ECO:0000256" key="7">
    <source>
        <dbReference type="ARBA" id="ARBA00022801"/>
    </source>
</evidence>
<keyword evidence="9" id="KW-1015">Disulfide bond</keyword>
<feature type="domain" description="GH18" evidence="13">
    <location>
        <begin position="4"/>
        <end position="284"/>
    </location>
</feature>
<keyword evidence="7" id="KW-0378">Hydrolase</keyword>
<sequence length="300" mass="34049">MKDKKDKEWNRSWNGKPPRAKTKRYACGGLREACATDNYKYVLVAFVNQFGGNQDLAGHCDPNTNDSTFLSNDIILCQRDYNVKVMLSLGGAIGKYRLVSKEEAREVAHYIWNNFLGGSSSNRPLGNAVLDEVDFDIEGGSRDHWDDLPRCLKAYSTPERKVYLSATPQCPMPDYFLQPAIDTGLFDYLWVQFYNNYCRYSGNVATFEQIWNRWTSMNVSKVFLGDPASHQAAGGGFVRPAELITQVLPIVKRSEKYGGIMLLNRYHNVLYGYSSEVKNYVCSDRLSSSLSMLVRPFMVV</sequence>
<comment type="catalytic activity">
    <reaction evidence="1">
        <text>Random endo-hydrolysis of N-acetyl-beta-D-glucosaminide (1-&gt;4)-beta-linkages in chitin and chitodextrins.</text>
        <dbReference type="EC" id="3.2.1.14"/>
    </reaction>
</comment>
<dbReference type="PANTHER" id="PTHR45708">
    <property type="entry name" value="ENDOCHITINASE"/>
    <property type="match status" value="1"/>
</dbReference>
<dbReference type="AlphaFoldDB" id="A0A804KFI5"/>
<organism evidence="15 16">
    <name type="scientific">Musa acuminata subsp. malaccensis</name>
    <name type="common">Wild banana</name>
    <name type="synonym">Musa malaccensis</name>
    <dbReference type="NCBI Taxonomy" id="214687"/>
    <lineage>
        <taxon>Eukaryota</taxon>
        <taxon>Viridiplantae</taxon>
        <taxon>Streptophyta</taxon>
        <taxon>Embryophyta</taxon>
        <taxon>Tracheophyta</taxon>
        <taxon>Spermatophyta</taxon>
        <taxon>Magnoliopsida</taxon>
        <taxon>Liliopsida</taxon>
        <taxon>Zingiberales</taxon>
        <taxon>Musaceae</taxon>
        <taxon>Musa</taxon>
    </lineage>
</organism>
<evidence type="ECO:0000256" key="4">
    <source>
        <dbReference type="ARBA" id="ARBA00012729"/>
    </source>
</evidence>